<dbReference type="PANTHER" id="PTHR37422:SF13">
    <property type="entry name" value="LIPOPOLYSACCHARIDE BIOSYNTHESIS PROTEIN PA4999-RELATED"/>
    <property type="match status" value="1"/>
</dbReference>
<evidence type="ECO:0000256" key="4">
    <source>
        <dbReference type="ARBA" id="ARBA00023136"/>
    </source>
</evidence>
<feature type="transmembrane region" description="Helical" evidence="5">
    <location>
        <begin position="165"/>
        <end position="183"/>
    </location>
</feature>
<keyword evidence="4 5" id="KW-0472">Membrane</keyword>
<feature type="transmembrane region" description="Helical" evidence="5">
    <location>
        <begin position="844"/>
        <end position="869"/>
    </location>
</feature>
<evidence type="ECO:0000259" key="6">
    <source>
        <dbReference type="Pfam" id="PF04932"/>
    </source>
</evidence>
<feature type="domain" description="O-antigen ligase-related" evidence="6">
    <location>
        <begin position="726"/>
        <end position="859"/>
    </location>
</feature>
<feature type="transmembrane region" description="Helical" evidence="5">
    <location>
        <begin position="42"/>
        <end position="63"/>
    </location>
</feature>
<proteinExistence type="predicted"/>
<feature type="transmembrane region" description="Helical" evidence="5">
    <location>
        <begin position="417"/>
        <end position="438"/>
    </location>
</feature>
<dbReference type="AlphaFoldDB" id="A0A2H1L3A8"/>
<evidence type="ECO:0000256" key="2">
    <source>
        <dbReference type="ARBA" id="ARBA00022692"/>
    </source>
</evidence>
<feature type="transmembrane region" description="Helical" evidence="5">
    <location>
        <begin position="84"/>
        <end position="103"/>
    </location>
</feature>
<dbReference type="EMBL" id="FXZM01000004">
    <property type="protein sequence ID" value="SMY11382.1"/>
    <property type="molecule type" value="Genomic_DNA"/>
</dbReference>
<feature type="transmembrane region" description="Helical" evidence="5">
    <location>
        <begin position="651"/>
        <end position="676"/>
    </location>
</feature>
<keyword evidence="3 5" id="KW-1133">Transmembrane helix</keyword>
<dbReference type="Proteomes" id="UP000234462">
    <property type="component" value="Unassembled WGS sequence"/>
</dbReference>
<keyword evidence="7" id="KW-0436">Ligase</keyword>
<feature type="transmembrane region" description="Helical" evidence="5">
    <location>
        <begin position="278"/>
        <end position="300"/>
    </location>
</feature>
<dbReference type="RefSeq" id="WP_144573783.1">
    <property type="nucleotide sequence ID" value="NZ_FXZM01000004.1"/>
</dbReference>
<keyword evidence="2 5" id="KW-0812">Transmembrane</keyword>
<dbReference type="OrthoDB" id="5150405at2"/>
<feature type="transmembrane region" description="Helical" evidence="5">
    <location>
        <begin position="321"/>
        <end position="343"/>
    </location>
</feature>
<keyword evidence="8" id="KW-1185">Reference proteome</keyword>
<accession>A0A2H1L3A8</accession>
<evidence type="ECO:0000256" key="1">
    <source>
        <dbReference type="ARBA" id="ARBA00004141"/>
    </source>
</evidence>
<feature type="transmembrane region" description="Helical" evidence="5">
    <location>
        <begin position="615"/>
        <end position="639"/>
    </location>
</feature>
<evidence type="ECO:0000256" key="5">
    <source>
        <dbReference type="SAM" id="Phobius"/>
    </source>
</evidence>
<feature type="transmembrane region" description="Helical" evidence="5">
    <location>
        <begin position="510"/>
        <end position="529"/>
    </location>
</feature>
<dbReference type="InterPro" id="IPR051533">
    <property type="entry name" value="WaaL-like"/>
</dbReference>
<dbReference type="Pfam" id="PF04932">
    <property type="entry name" value="Wzy_C"/>
    <property type="match status" value="1"/>
</dbReference>
<feature type="transmembrane region" description="Helical" evidence="5">
    <location>
        <begin position="355"/>
        <end position="374"/>
    </location>
</feature>
<evidence type="ECO:0000313" key="7">
    <source>
        <dbReference type="EMBL" id="SMY11382.1"/>
    </source>
</evidence>
<comment type="subcellular location">
    <subcellularLocation>
        <location evidence="1">Membrane</location>
        <topology evidence="1">Multi-pass membrane protein</topology>
    </subcellularLocation>
</comment>
<dbReference type="PANTHER" id="PTHR37422">
    <property type="entry name" value="TEICHURONIC ACID BIOSYNTHESIS PROTEIN TUAE"/>
    <property type="match status" value="1"/>
</dbReference>
<dbReference type="GO" id="GO:0016020">
    <property type="term" value="C:membrane"/>
    <property type="evidence" value="ECO:0007669"/>
    <property type="project" value="UniProtKB-SubCell"/>
</dbReference>
<evidence type="ECO:0000313" key="8">
    <source>
        <dbReference type="Proteomes" id="UP000234462"/>
    </source>
</evidence>
<evidence type="ECO:0000256" key="3">
    <source>
        <dbReference type="ARBA" id="ARBA00022989"/>
    </source>
</evidence>
<feature type="transmembrane region" description="Helical" evidence="5">
    <location>
        <begin position="109"/>
        <end position="127"/>
    </location>
</feature>
<gene>
    <name evidence="7" type="ORF">BJEO58_00967</name>
</gene>
<feature type="transmembrane region" description="Helical" evidence="5">
    <location>
        <begin position="541"/>
        <end position="566"/>
    </location>
</feature>
<feature type="transmembrane region" description="Helical" evidence="5">
    <location>
        <begin position="726"/>
        <end position="754"/>
    </location>
</feature>
<name>A0A2H1L3A8_9MICO</name>
<feature type="transmembrane region" description="Helical" evidence="5">
    <location>
        <begin position="139"/>
        <end position="159"/>
    </location>
</feature>
<protein>
    <submittedName>
        <fullName evidence="7">O-antigen ligase</fullName>
    </submittedName>
</protein>
<dbReference type="InterPro" id="IPR007016">
    <property type="entry name" value="O-antigen_ligase-rel_domated"/>
</dbReference>
<dbReference type="GO" id="GO:0016874">
    <property type="term" value="F:ligase activity"/>
    <property type="evidence" value="ECO:0007669"/>
    <property type="project" value="UniProtKB-KW"/>
</dbReference>
<reference evidence="8" key="1">
    <citation type="submission" date="2017-03" db="EMBL/GenBank/DDBJ databases">
        <authorList>
            <person name="Monnet C."/>
        </authorList>
    </citation>
    <scope>NUCLEOTIDE SEQUENCE [LARGE SCALE GENOMIC DNA]</scope>
    <source>
        <strain evidence="8">SJ5-8</strain>
    </source>
</reference>
<feature type="transmembrane region" description="Helical" evidence="5">
    <location>
        <begin position="386"/>
        <end position="411"/>
    </location>
</feature>
<sequence>MPRSPGTRPMYRVAALLLSASAIRYAGQLVLLVLIARSTSVAGVGTYTVALAVCAPVYILAGFGIRTVRLTLRREVPTRTYERFLLSSVASAGALIVVIGLFLPTQISVVILLIALVRTGETFMELYGAMLQRAGRPGAIVAVIGTGTLLQVASVAVIFAMGGGLVTALACSAAGYLVVLLAASRPLALSATRTSAEVATRVVAGPTAEAASRAADGSSTAPGPRGGALLTTDPGTDWRVLFAAGLPTGIAIGMITLLSTVPQYLLGWVSGVEDAGRFAVLLYVVVAVEVLLHALAQSWIPQARRLLDHAQLTPTTVARTALRWTLLAGVPGLAGLGAAALLLPRVLGPEFAITPVLALPLACTVLLVPASFAADTAVVVRNRYALSLTVSVLALIVGVVAGTALVALGVFDLSTALWTFAATMAVRAAAGFAAVAVSDPRRRVRVPRTPPLPPASPVRRRRIFGVARRTGGTRRTWTLPAQQLLTLRRVWPALPIAVAVMAVVAAGPRWALGAAGAVLLVVVLTVLRIGVPTLLVTTVPLAFYVAVGGTLVNLAVSDVFLLLLFVRILVDPETARAFADVSGWVRTALSLLALLLALTAGTIFVRSAAGAPEDWTAFLADAVKLVVVIGYFVVCVVVFRDLVLRGDLRILTVWARTAAAVGALGAAGALLFAAGVETGLTMDFRATGTFEDPNAFATYLIMSIPLALLARHVAGRRLLSWHQAPILAGIIASFSRGALVGLAAVLVVLCFFAFRDPALRALRVVALLALGVAAVFVLDGAASTVFEGSRGVGFGEDVRFRLWAAAVDVWLHAPLMGVGLGQFIVSSEDVLGSSGGVLAHNTYLSILAEGGAVGAMVYLAIPIAAVAALLRRGDTVARLLLASGVGGAVMAVSLNLQNFRPIWLFLALAVAWTAVPRERDPSAGGDDRLGRGLLHPDRLRSRTTTHTRTYARTEESWI</sequence>
<feature type="transmembrane region" description="Helical" evidence="5">
    <location>
        <begin position="240"/>
        <end position="258"/>
    </location>
</feature>
<feature type="transmembrane region" description="Helical" evidence="5">
    <location>
        <begin position="876"/>
        <end position="893"/>
    </location>
</feature>
<feature type="transmembrane region" description="Helical" evidence="5">
    <location>
        <begin position="760"/>
        <end position="781"/>
    </location>
</feature>
<feature type="transmembrane region" description="Helical" evidence="5">
    <location>
        <begin position="696"/>
        <end position="714"/>
    </location>
</feature>
<organism evidence="7 8">
    <name type="scientific">Brevibacterium jeotgali</name>
    <dbReference type="NCBI Taxonomy" id="1262550"/>
    <lineage>
        <taxon>Bacteria</taxon>
        <taxon>Bacillati</taxon>
        <taxon>Actinomycetota</taxon>
        <taxon>Actinomycetes</taxon>
        <taxon>Micrococcales</taxon>
        <taxon>Brevibacteriaceae</taxon>
        <taxon>Brevibacterium</taxon>
    </lineage>
</organism>
<feature type="transmembrane region" description="Helical" evidence="5">
    <location>
        <begin position="587"/>
        <end position="609"/>
    </location>
</feature>